<evidence type="ECO:0000313" key="4">
    <source>
        <dbReference type="Proteomes" id="UP001530377"/>
    </source>
</evidence>
<sequence length="192" mass="21262">MTSWSALLLLLLLPTKTLGVALTSTLLGASRLPSQIREGMSSTLEASIIPMEGGGDIGRFDGASASRRSLFTTDEEYWGLRGRSKRVGYDRASYTMGQQMRRRDQDVEDMLNDMATRDPSDWSAIEWFVMLLFLSFLGWFGCCLFALCCCGGCCDRGGGSCLFTDLLRYLCLWELCCRGGRDVAECCDYGLA</sequence>
<reference evidence="3 4" key="1">
    <citation type="submission" date="2024-10" db="EMBL/GenBank/DDBJ databases">
        <title>Updated reference genomes for cyclostephanoid diatoms.</title>
        <authorList>
            <person name="Roberts W.R."/>
            <person name="Alverson A.J."/>
        </authorList>
    </citation>
    <scope>NUCLEOTIDE SEQUENCE [LARGE SCALE GENOMIC DNA]</scope>
    <source>
        <strain evidence="3 4">AJA228-03</strain>
    </source>
</reference>
<proteinExistence type="predicted"/>
<keyword evidence="2" id="KW-0732">Signal</keyword>
<feature type="signal peptide" evidence="2">
    <location>
        <begin position="1"/>
        <end position="19"/>
    </location>
</feature>
<evidence type="ECO:0000256" key="2">
    <source>
        <dbReference type="SAM" id="SignalP"/>
    </source>
</evidence>
<dbReference type="AlphaFoldDB" id="A0ABD3REQ2"/>
<dbReference type="Proteomes" id="UP001530377">
    <property type="component" value="Unassembled WGS sequence"/>
</dbReference>
<comment type="caution">
    <text evidence="3">The sequence shown here is derived from an EMBL/GenBank/DDBJ whole genome shotgun (WGS) entry which is preliminary data.</text>
</comment>
<accession>A0ABD3REQ2</accession>
<keyword evidence="4" id="KW-1185">Reference proteome</keyword>
<gene>
    <name evidence="3" type="ORF">ACHAXA_004396</name>
</gene>
<evidence type="ECO:0000256" key="1">
    <source>
        <dbReference type="SAM" id="Phobius"/>
    </source>
</evidence>
<dbReference type="EMBL" id="JALLPB020000257">
    <property type="protein sequence ID" value="KAL3811488.1"/>
    <property type="molecule type" value="Genomic_DNA"/>
</dbReference>
<organism evidence="3 4">
    <name type="scientific">Cyclostephanos tholiformis</name>
    <dbReference type="NCBI Taxonomy" id="382380"/>
    <lineage>
        <taxon>Eukaryota</taxon>
        <taxon>Sar</taxon>
        <taxon>Stramenopiles</taxon>
        <taxon>Ochrophyta</taxon>
        <taxon>Bacillariophyta</taxon>
        <taxon>Coscinodiscophyceae</taxon>
        <taxon>Thalassiosirophycidae</taxon>
        <taxon>Stephanodiscales</taxon>
        <taxon>Stephanodiscaceae</taxon>
        <taxon>Cyclostephanos</taxon>
    </lineage>
</organism>
<keyword evidence="1" id="KW-0812">Transmembrane</keyword>
<feature type="transmembrane region" description="Helical" evidence="1">
    <location>
        <begin position="127"/>
        <end position="150"/>
    </location>
</feature>
<protein>
    <submittedName>
        <fullName evidence="3">Uncharacterized protein</fullName>
    </submittedName>
</protein>
<evidence type="ECO:0000313" key="3">
    <source>
        <dbReference type="EMBL" id="KAL3811488.1"/>
    </source>
</evidence>
<name>A0ABD3REQ2_9STRA</name>
<keyword evidence="1" id="KW-0472">Membrane</keyword>
<keyword evidence="1" id="KW-1133">Transmembrane helix</keyword>
<feature type="chain" id="PRO_5044742531" evidence="2">
    <location>
        <begin position="20"/>
        <end position="192"/>
    </location>
</feature>